<dbReference type="EMBL" id="FUXF01000003">
    <property type="protein sequence ID" value="SJZ43612.1"/>
    <property type="molecule type" value="Genomic_DNA"/>
</dbReference>
<evidence type="ECO:0000256" key="1">
    <source>
        <dbReference type="SAM" id="Coils"/>
    </source>
</evidence>
<evidence type="ECO:0000259" key="4">
    <source>
        <dbReference type="Pfam" id="PF01732"/>
    </source>
</evidence>
<dbReference type="SUPFAM" id="SSF50494">
    <property type="entry name" value="Trypsin-like serine proteases"/>
    <property type="match status" value="1"/>
</dbReference>
<accession>A0A1T4KME3</accession>
<organism evidence="5 6">
    <name type="scientific">Mycoplasmopsis verecunda</name>
    <dbReference type="NCBI Taxonomy" id="171291"/>
    <lineage>
        <taxon>Bacteria</taxon>
        <taxon>Bacillati</taxon>
        <taxon>Mycoplasmatota</taxon>
        <taxon>Mycoplasmoidales</taxon>
        <taxon>Metamycoplasmataceae</taxon>
        <taxon>Mycoplasmopsis</taxon>
    </lineage>
</organism>
<feature type="chain" id="PRO_5012888252" evidence="3">
    <location>
        <begin position="23"/>
        <end position="731"/>
    </location>
</feature>
<sequence length="731" mass="82336">MKIKTIKNLLLMLAGSSITLLPVSCFHTYPERPTEPPKDPNVPQPVEPPKKDPHEGDPVDPGPVIPPLNGGGNNHNIPDSTTPSNADSDSYINASLLNKYYYDETPYINALVRYLWGNDQSAYEEIYQTYDRNHVQNFDNSASDKYPAFLDSYAKNFSVTNNNNQLVINPLGQYLRRKYWADPTGDRGTARYIPNEYYKNVLAESYSIMISNANKYLSNASGQIADNRFSQGTAWILDYHTNTQNQIDKLYLATNLHVAADIISPQPNDSIYTNVLSDSAMKANADSVIQAKTKLNQIEGPVAKMEQELQDIEKKYGKDSKEWKELNQKFEEALVPYNDALKAFKQAEGNITGITTLIRLGHFNSSTPIGNELKQTNKDTHADIFEFDPKDVKIIYAGTNFLNSSPSSYLDANLPYKNLEEMADFAVLEFNLNTNQNVYNYLTPNDDEGLDYNSFNNYNDYILYLTSAYQNKDNQSKPANYDLLTTYDDLYKEKLTVDNKQVTKVDYNFLALGFPNAKDDDDLVNSLSNKNDIPSLAFTSSVWVNKPSKHRKDNKNSSQLGSGLSQNLALRTFIDKPGLTDIMISNPIINVTDHKGFEVKYLKEKNSPYQGNSYINYGLGYVLQNWQPAPGGSGSSVRDLNGNIIGITYLAADTNLTSLVSISQALRSPGYNYNGQYGNYNLEQYDLIYGGGQDQRTSYRQALQLIYGDSYQTKLFPNGVNIIPDEYKFNK</sequence>
<keyword evidence="6" id="KW-1185">Reference proteome</keyword>
<dbReference type="STRING" id="171291.SAMN02745154_00116"/>
<keyword evidence="1" id="KW-0175">Coiled coil</keyword>
<dbReference type="NCBIfam" id="NF045842">
    <property type="entry name" value="MIP_near_MIB"/>
    <property type="match status" value="1"/>
</dbReference>
<evidence type="ECO:0000256" key="2">
    <source>
        <dbReference type="SAM" id="MobiDB-lite"/>
    </source>
</evidence>
<evidence type="ECO:0000313" key="5">
    <source>
        <dbReference type="EMBL" id="SJZ43612.1"/>
    </source>
</evidence>
<feature type="compositionally biased region" description="Polar residues" evidence="2">
    <location>
        <begin position="74"/>
        <end position="87"/>
    </location>
</feature>
<dbReference type="Proteomes" id="UP000190389">
    <property type="component" value="Unassembled WGS sequence"/>
</dbReference>
<dbReference type="InterPro" id="IPR022382">
    <property type="entry name" value="Mycoplasma_peptidase_DUF31"/>
</dbReference>
<gene>
    <name evidence="5" type="ORF">SAMN02745154_00116</name>
</gene>
<name>A0A1T4KME3_9BACT</name>
<dbReference type="Pfam" id="PF01732">
    <property type="entry name" value="Mycop_pep_DUF31"/>
    <property type="match status" value="1"/>
</dbReference>
<evidence type="ECO:0000256" key="3">
    <source>
        <dbReference type="SAM" id="SignalP"/>
    </source>
</evidence>
<dbReference type="RefSeq" id="WP_143826103.1">
    <property type="nucleotide sequence ID" value="NZ_CP137850.1"/>
</dbReference>
<dbReference type="InterPro" id="IPR009003">
    <property type="entry name" value="Peptidase_S1_PA"/>
</dbReference>
<dbReference type="NCBIfam" id="NF045841">
    <property type="entry name" value="Ig_SerProt_MIP"/>
    <property type="match status" value="1"/>
</dbReference>
<feature type="signal peptide" evidence="3">
    <location>
        <begin position="1"/>
        <end position="22"/>
    </location>
</feature>
<proteinExistence type="predicted"/>
<evidence type="ECO:0000313" key="6">
    <source>
        <dbReference type="Proteomes" id="UP000190389"/>
    </source>
</evidence>
<keyword evidence="3" id="KW-0732">Signal</keyword>
<dbReference type="AlphaFoldDB" id="A0A1T4KME3"/>
<feature type="compositionally biased region" description="Basic and acidic residues" evidence="2">
    <location>
        <begin position="48"/>
        <end position="57"/>
    </location>
</feature>
<protein>
    <submittedName>
        <fullName evidence="5">Putative peptidase</fullName>
    </submittedName>
</protein>
<dbReference type="OrthoDB" id="393864at2"/>
<feature type="region of interest" description="Disordered" evidence="2">
    <location>
        <begin position="31"/>
        <end position="87"/>
    </location>
</feature>
<feature type="domain" description="DUF31" evidence="4">
    <location>
        <begin position="195"/>
        <end position="649"/>
    </location>
</feature>
<reference evidence="6" key="1">
    <citation type="submission" date="2017-02" db="EMBL/GenBank/DDBJ databases">
        <authorList>
            <person name="Varghese N."/>
            <person name="Submissions S."/>
        </authorList>
    </citation>
    <scope>NUCLEOTIDE SEQUENCE [LARGE SCALE GENOMIC DNA]</scope>
    <source>
        <strain evidence="6">ATCC 27862</strain>
    </source>
</reference>
<feature type="coiled-coil region" evidence="1">
    <location>
        <begin position="295"/>
        <end position="322"/>
    </location>
</feature>